<dbReference type="PROSITE" id="PS50995">
    <property type="entry name" value="HTH_MARR_2"/>
    <property type="match status" value="1"/>
</dbReference>
<proteinExistence type="predicted"/>
<dbReference type="SUPFAM" id="SSF46785">
    <property type="entry name" value="Winged helix' DNA-binding domain"/>
    <property type="match status" value="1"/>
</dbReference>
<gene>
    <name evidence="5" type="ORF">E6C64_15040</name>
</gene>
<dbReference type="Pfam" id="PF12802">
    <property type="entry name" value="MarR_2"/>
    <property type="match status" value="1"/>
</dbReference>
<evidence type="ECO:0000313" key="5">
    <source>
        <dbReference type="EMBL" id="THG29957.1"/>
    </source>
</evidence>
<dbReference type="InterPro" id="IPR036390">
    <property type="entry name" value="WH_DNA-bd_sf"/>
</dbReference>
<reference evidence="5 6" key="1">
    <citation type="submission" date="2019-04" db="EMBL/GenBank/DDBJ databases">
        <authorList>
            <person name="Jiang L."/>
        </authorList>
    </citation>
    <scope>NUCLEOTIDE SEQUENCE [LARGE SCALE GENOMIC DNA]</scope>
    <source>
        <strain evidence="5 6">YIM 131853</strain>
    </source>
</reference>
<keyword evidence="1" id="KW-0805">Transcription regulation</keyword>
<accession>A0A4V3WSY7</accession>
<evidence type="ECO:0000313" key="6">
    <source>
        <dbReference type="Proteomes" id="UP000309133"/>
    </source>
</evidence>
<evidence type="ECO:0000256" key="1">
    <source>
        <dbReference type="ARBA" id="ARBA00023015"/>
    </source>
</evidence>
<dbReference type="EMBL" id="SSSM01000005">
    <property type="protein sequence ID" value="THG29957.1"/>
    <property type="molecule type" value="Genomic_DNA"/>
</dbReference>
<keyword evidence="2" id="KW-0238">DNA-binding</keyword>
<dbReference type="InterPro" id="IPR000835">
    <property type="entry name" value="HTH_MarR-typ"/>
</dbReference>
<evidence type="ECO:0000259" key="4">
    <source>
        <dbReference type="PROSITE" id="PS50995"/>
    </source>
</evidence>
<keyword evidence="6" id="KW-1185">Reference proteome</keyword>
<dbReference type="GO" id="GO:0003700">
    <property type="term" value="F:DNA-binding transcription factor activity"/>
    <property type="evidence" value="ECO:0007669"/>
    <property type="project" value="InterPro"/>
</dbReference>
<evidence type="ECO:0000256" key="3">
    <source>
        <dbReference type="ARBA" id="ARBA00023163"/>
    </source>
</evidence>
<dbReference type="InterPro" id="IPR011991">
    <property type="entry name" value="ArsR-like_HTH"/>
</dbReference>
<evidence type="ECO:0000256" key="2">
    <source>
        <dbReference type="ARBA" id="ARBA00023125"/>
    </source>
</evidence>
<dbReference type="Proteomes" id="UP000309133">
    <property type="component" value="Unassembled WGS sequence"/>
</dbReference>
<feature type="domain" description="HTH marR-type" evidence="4">
    <location>
        <begin position="38"/>
        <end position="169"/>
    </location>
</feature>
<name>A0A4V3WSY7_9MICO</name>
<dbReference type="PANTHER" id="PTHR42756:SF1">
    <property type="entry name" value="TRANSCRIPTIONAL REPRESSOR OF EMRAB OPERON"/>
    <property type="match status" value="1"/>
</dbReference>
<organism evidence="5 6">
    <name type="scientific">Naasia lichenicola</name>
    <dbReference type="NCBI Taxonomy" id="2565933"/>
    <lineage>
        <taxon>Bacteria</taxon>
        <taxon>Bacillati</taxon>
        <taxon>Actinomycetota</taxon>
        <taxon>Actinomycetes</taxon>
        <taxon>Micrococcales</taxon>
        <taxon>Microbacteriaceae</taxon>
        <taxon>Naasia</taxon>
    </lineage>
</organism>
<dbReference type="PANTHER" id="PTHR42756">
    <property type="entry name" value="TRANSCRIPTIONAL REGULATOR, MARR"/>
    <property type="match status" value="1"/>
</dbReference>
<dbReference type="AlphaFoldDB" id="A0A4V3WSY7"/>
<protein>
    <submittedName>
        <fullName evidence="5">Winged helix-turn-helix transcriptional regulator</fullName>
    </submittedName>
</protein>
<comment type="caution">
    <text evidence="5">The sequence shown here is derived from an EMBL/GenBank/DDBJ whole genome shotgun (WGS) entry which is preliminary data.</text>
</comment>
<sequence length="190" mass="20616">MSTPRELVPVSLPNERGLDNEIPEGAVVEALPVVIDSENFTPRLLALLSNSLVWRESRALRARFGLGTNDWRVIAALAVGPGMSASEISEYIGMNKAIVSKSVNILTDGGLIVQAEVPGRARPLYLTEAGADMHDQMLPISMRGQEVILDGLSQSDIDRLNELLRSLLSRARDLQMGDTIDPALEETEGV</sequence>
<keyword evidence="3" id="KW-0804">Transcription</keyword>
<dbReference type="Gene3D" id="1.10.10.10">
    <property type="entry name" value="Winged helix-like DNA-binding domain superfamily/Winged helix DNA-binding domain"/>
    <property type="match status" value="1"/>
</dbReference>
<dbReference type="GO" id="GO:0003677">
    <property type="term" value="F:DNA binding"/>
    <property type="evidence" value="ECO:0007669"/>
    <property type="project" value="UniProtKB-KW"/>
</dbReference>
<dbReference type="CDD" id="cd00090">
    <property type="entry name" value="HTH_ARSR"/>
    <property type="match status" value="1"/>
</dbReference>
<dbReference type="InterPro" id="IPR036388">
    <property type="entry name" value="WH-like_DNA-bd_sf"/>
</dbReference>
<dbReference type="OrthoDB" id="3237509at2"/>
<dbReference type="SMART" id="SM00347">
    <property type="entry name" value="HTH_MARR"/>
    <property type="match status" value="1"/>
</dbReference>